<evidence type="ECO:0000313" key="2">
    <source>
        <dbReference type="Proteomes" id="UP001221898"/>
    </source>
</evidence>
<keyword evidence="2" id="KW-1185">Reference proteome</keyword>
<comment type="caution">
    <text evidence="1">The sequence shown here is derived from an EMBL/GenBank/DDBJ whole genome shotgun (WGS) entry which is preliminary data.</text>
</comment>
<organism evidence="1 2">
    <name type="scientific">Aldrovandia affinis</name>
    <dbReference type="NCBI Taxonomy" id="143900"/>
    <lineage>
        <taxon>Eukaryota</taxon>
        <taxon>Metazoa</taxon>
        <taxon>Chordata</taxon>
        <taxon>Craniata</taxon>
        <taxon>Vertebrata</taxon>
        <taxon>Euteleostomi</taxon>
        <taxon>Actinopterygii</taxon>
        <taxon>Neopterygii</taxon>
        <taxon>Teleostei</taxon>
        <taxon>Notacanthiformes</taxon>
        <taxon>Halosauridae</taxon>
        <taxon>Aldrovandia</taxon>
    </lineage>
</organism>
<dbReference type="EMBL" id="JAINUG010000118">
    <property type="protein sequence ID" value="KAJ8395252.1"/>
    <property type="molecule type" value="Genomic_DNA"/>
</dbReference>
<proteinExistence type="predicted"/>
<protein>
    <submittedName>
        <fullName evidence="1">Uncharacterized protein</fullName>
    </submittedName>
</protein>
<dbReference type="Proteomes" id="UP001221898">
    <property type="component" value="Unassembled WGS sequence"/>
</dbReference>
<reference evidence="1" key="1">
    <citation type="journal article" date="2023" name="Science">
        <title>Genome structures resolve the early diversification of teleost fishes.</title>
        <authorList>
            <person name="Parey E."/>
            <person name="Louis A."/>
            <person name="Montfort J."/>
            <person name="Bouchez O."/>
            <person name="Roques C."/>
            <person name="Iampietro C."/>
            <person name="Lluch J."/>
            <person name="Castinel A."/>
            <person name="Donnadieu C."/>
            <person name="Desvignes T."/>
            <person name="Floi Bucao C."/>
            <person name="Jouanno E."/>
            <person name="Wen M."/>
            <person name="Mejri S."/>
            <person name="Dirks R."/>
            <person name="Jansen H."/>
            <person name="Henkel C."/>
            <person name="Chen W.J."/>
            <person name="Zahm M."/>
            <person name="Cabau C."/>
            <person name="Klopp C."/>
            <person name="Thompson A.W."/>
            <person name="Robinson-Rechavi M."/>
            <person name="Braasch I."/>
            <person name="Lecointre G."/>
            <person name="Bobe J."/>
            <person name="Postlethwait J.H."/>
            <person name="Berthelot C."/>
            <person name="Roest Crollius H."/>
            <person name="Guiguen Y."/>
        </authorList>
    </citation>
    <scope>NUCLEOTIDE SEQUENCE</scope>
    <source>
        <strain evidence="1">NC1722</strain>
    </source>
</reference>
<sequence length="84" mass="9088">MLQNATAAVSVKQHQLVASGMMELRQLHLAAGLLKRQRGSSSEAVAGAAGDVEEEEAVVELLLVVCQLLDQHWVADPLRQQVLM</sequence>
<evidence type="ECO:0000313" key="1">
    <source>
        <dbReference type="EMBL" id="KAJ8395252.1"/>
    </source>
</evidence>
<gene>
    <name evidence="1" type="ORF">AAFF_G00034540</name>
</gene>
<name>A0AAD7S3E0_9TELE</name>
<accession>A0AAD7S3E0</accession>
<dbReference type="AlphaFoldDB" id="A0AAD7S3E0"/>